<accession>A0AC55DL47</accession>
<evidence type="ECO:0000313" key="1">
    <source>
        <dbReference type="Proteomes" id="UP000694863"/>
    </source>
</evidence>
<sequence>MPPKKQAQAGGSKKAEQKKKEKIIEDKTFGLKNKKGAKQQKFIKAVTHQVKFGQQNPRQTMDNWDEKKLEEVVNKKHGEAEKKKPKTQIVCKHFLEAIENNKYGWFWVCPGGGDMCISALGPNVTKITLESFLAWKKRKRQEKIDKLEQDMERRKADFKAGKALVISGREVFEFRPELVDDDDEEADDTRYTQGIGGDEVDDSVNVNDIDLSLYIPRDVDETGITVASLERFSTYTSEKDENKLSEASGGRAENGERSDLDEDNEGETQENGAIDAVPVDENLFTGEDLDELEEELNTLDLDE</sequence>
<gene>
    <name evidence="2" type="primary">ZC3H15</name>
</gene>
<reference evidence="2" key="1">
    <citation type="submission" date="2025-08" db="UniProtKB">
        <authorList>
            <consortium name="RefSeq"/>
        </authorList>
    </citation>
    <scope>IDENTIFICATION</scope>
</reference>
<keyword evidence="1" id="KW-1185">Reference proteome</keyword>
<organism evidence="1 2">
    <name type="scientific">Echinops telfairi</name>
    <name type="common">Lesser hedgehog tenrec</name>
    <dbReference type="NCBI Taxonomy" id="9371"/>
    <lineage>
        <taxon>Eukaryota</taxon>
        <taxon>Metazoa</taxon>
        <taxon>Chordata</taxon>
        <taxon>Craniata</taxon>
        <taxon>Vertebrata</taxon>
        <taxon>Euteleostomi</taxon>
        <taxon>Mammalia</taxon>
        <taxon>Eutheria</taxon>
        <taxon>Afrotheria</taxon>
        <taxon>Tenrecidae</taxon>
        <taxon>Tenrecinae</taxon>
        <taxon>Echinops</taxon>
    </lineage>
</organism>
<protein>
    <submittedName>
        <fullName evidence="2">Zinc finger CCCH domain-containing protein 15</fullName>
    </submittedName>
</protein>
<evidence type="ECO:0000313" key="2">
    <source>
        <dbReference type="RefSeq" id="XP_045152460.1"/>
    </source>
</evidence>
<dbReference type="Proteomes" id="UP000694863">
    <property type="component" value="Unplaced"/>
</dbReference>
<proteinExistence type="predicted"/>
<name>A0AC55DL47_ECHTE</name>
<dbReference type="RefSeq" id="XP_045152460.1">
    <property type="nucleotide sequence ID" value="XM_045296525.1"/>
</dbReference>